<gene>
    <name evidence="1" type="ORF">E2562_031413</name>
</gene>
<keyword evidence="2" id="KW-1185">Reference proteome</keyword>
<protein>
    <submittedName>
        <fullName evidence="1">Uncharacterized protein</fullName>
    </submittedName>
</protein>
<sequence>MASRSHSSAFLSLPMSAVSRLSSSLLGREDLNLNSGLQGGSKNAATASIACAIVVIELIAIPRRGL</sequence>
<dbReference type="Proteomes" id="UP000479710">
    <property type="component" value="Unassembled WGS sequence"/>
</dbReference>
<comment type="caution">
    <text evidence="1">The sequence shown here is derived from an EMBL/GenBank/DDBJ whole genome shotgun (WGS) entry which is preliminary data.</text>
</comment>
<organism evidence="1 2">
    <name type="scientific">Oryza meyeriana var. granulata</name>
    <dbReference type="NCBI Taxonomy" id="110450"/>
    <lineage>
        <taxon>Eukaryota</taxon>
        <taxon>Viridiplantae</taxon>
        <taxon>Streptophyta</taxon>
        <taxon>Embryophyta</taxon>
        <taxon>Tracheophyta</taxon>
        <taxon>Spermatophyta</taxon>
        <taxon>Magnoliopsida</taxon>
        <taxon>Liliopsida</taxon>
        <taxon>Poales</taxon>
        <taxon>Poaceae</taxon>
        <taxon>BOP clade</taxon>
        <taxon>Oryzoideae</taxon>
        <taxon>Oryzeae</taxon>
        <taxon>Oryzinae</taxon>
        <taxon>Oryza</taxon>
        <taxon>Oryza meyeriana</taxon>
    </lineage>
</organism>
<name>A0A6G1C0D2_9ORYZ</name>
<accession>A0A6G1C0D2</accession>
<reference evidence="1 2" key="1">
    <citation type="submission" date="2019-11" db="EMBL/GenBank/DDBJ databases">
        <title>Whole genome sequence of Oryza granulata.</title>
        <authorList>
            <person name="Li W."/>
        </authorList>
    </citation>
    <scope>NUCLEOTIDE SEQUENCE [LARGE SCALE GENOMIC DNA]</scope>
    <source>
        <strain evidence="2">cv. Menghai</strain>
        <tissue evidence="1">Leaf</tissue>
    </source>
</reference>
<dbReference type="EMBL" id="SPHZ02000011">
    <property type="protein sequence ID" value="KAF0893878.1"/>
    <property type="molecule type" value="Genomic_DNA"/>
</dbReference>
<proteinExistence type="predicted"/>
<evidence type="ECO:0000313" key="1">
    <source>
        <dbReference type="EMBL" id="KAF0893878.1"/>
    </source>
</evidence>
<dbReference type="AlphaFoldDB" id="A0A6G1C0D2"/>
<evidence type="ECO:0000313" key="2">
    <source>
        <dbReference type="Proteomes" id="UP000479710"/>
    </source>
</evidence>